<accession>A0ABU8GMK1</accession>
<keyword evidence="1" id="KW-0812">Transmembrane</keyword>
<evidence type="ECO:0000256" key="1">
    <source>
        <dbReference type="SAM" id="Phobius"/>
    </source>
</evidence>
<proteinExistence type="predicted"/>
<keyword evidence="3" id="KW-1185">Reference proteome</keyword>
<protein>
    <submittedName>
        <fullName evidence="2">Membrane-associated oxidoreductase</fullName>
    </submittedName>
</protein>
<keyword evidence="1" id="KW-0472">Membrane</keyword>
<dbReference type="RefSeq" id="WP_336538537.1">
    <property type="nucleotide sequence ID" value="NZ_JBBAYL010000001.1"/>
</dbReference>
<reference evidence="2 3" key="1">
    <citation type="submission" date="2024-03" db="EMBL/GenBank/DDBJ databases">
        <title>First Report of Pectobacterium brasiliscabiei causing potato scab in china.</title>
        <authorList>
            <person name="Handique U."/>
        </authorList>
    </citation>
    <scope>NUCLEOTIDE SEQUENCE [LARGE SCALE GENOMIC DNA]</scope>
    <source>
        <strain evidence="2 3">ZRIMU1503</strain>
    </source>
</reference>
<gene>
    <name evidence="2" type="ORF">WB403_35425</name>
</gene>
<name>A0ABU8GMK1_9ACTN</name>
<dbReference type="EMBL" id="JBBAYM010000029">
    <property type="protein sequence ID" value="MEI5614435.1"/>
    <property type="molecule type" value="Genomic_DNA"/>
</dbReference>
<keyword evidence="1" id="KW-1133">Transmembrane helix</keyword>
<organism evidence="2 3">
    <name type="scientific">Streptomyces brasiliscabiei</name>
    <dbReference type="NCBI Taxonomy" id="2736302"/>
    <lineage>
        <taxon>Bacteria</taxon>
        <taxon>Bacillati</taxon>
        <taxon>Actinomycetota</taxon>
        <taxon>Actinomycetes</taxon>
        <taxon>Kitasatosporales</taxon>
        <taxon>Streptomycetaceae</taxon>
        <taxon>Streptomyces</taxon>
    </lineage>
</organism>
<evidence type="ECO:0000313" key="2">
    <source>
        <dbReference type="EMBL" id="MEI5614435.1"/>
    </source>
</evidence>
<feature type="transmembrane region" description="Helical" evidence="1">
    <location>
        <begin position="464"/>
        <end position="485"/>
    </location>
</feature>
<dbReference type="Gene3D" id="2.160.20.80">
    <property type="entry name" value="E3 ubiquitin-protein ligase SopA"/>
    <property type="match status" value="1"/>
</dbReference>
<sequence length="491" mass="53326">MMINDLTAAERRVWDAFPLGAAVDFTAGESGSGGDGSAADGAGWGPERTVRAQVLRALLLTAPQEDGEVAALRIEGARITGALDLKYATVGSVARLRDCHFDEIPDFSGAQFSYLNLTRSVLPGLRSARVRVDGGLRLTACRFLGPARLTGAQISGTLFMERAEFTTPDAEPALRLNQAEIGEELCAPGLRANGEVQLGGAHVAGAVDLKRARLHRPGGTALSAAALTTESDVVLRHADVRGRVELRGARMGGWLDLSYARLSNPGGTALRVSSTVISELWLRNGPPVEGVLNMRRAQIEVLFVEPDMVPEQVLLNSLTYTSLIPHEPAERRLPMLERDGEAYLPYSYEQLTAAYRRIGDEDAARRVQLAKQRRHRATLRWYGRLWGYAQDATVGYGFRPLRAAVWLLSLMAVGSVAYALHPPGPLKADEAPHFNPVVYTLDLLLPIIDFGQERAYAPEGAAQWLSYVLVITGWILATTVVTGVTRTVSRQ</sequence>
<evidence type="ECO:0000313" key="3">
    <source>
        <dbReference type="Proteomes" id="UP001365781"/>
    </source>
</evidence>
<comment type="caution">
    <text evidence="2">The sequence shown here is derived from an EMBL/GenBank/DDBJ whole genome shotgun (WGS) entry which is preliminary data.</text>
</comment>
<dbReference type="Proteomes" id="UP001365781">
    <property type="component" value="Unassembled WGS sequence"/>
</dbReference>